<reference evidence="1 2" key="1">
    <citation type="submission" date="2017-09" db="EMBL/GenBank/DDBJ databases">
        <title>WGS assembly of Aquilegia coerulea Goldsmith.</title>
        <authorList>
            <person name="Hodges S."/>
            <person name="Kramer E."/>
            <person name="Nordborg M."/>
            <person name="Tomkins J."/>
            <person name="Borevitz J."/>
            <person name="Derieg N."/>
            <person name="Yan J."/>
            <person name="Mihaltcheva S."/>
            <person name="Hayes R.D."/>
            <person name="Rokhsar D."/>
        </authorList>
    </citation>
    <scope>NUCLEOTIDE SEQUENCE [LARGE SCALE GENOMIC DNA]</scope>
    <source>
        <strain evidence="2">cv. Goldsmith</strain>
    </source>
</reference>
<protein>
    <submittedName>
        <fullName evidence="1">Uncharacterized protein</fullName>
    </submittedName>
</protein>
<evidence type="ECO:0000313" key="1">
    <source>
        <dbReference type="EMBL" id="PIA34347.1"/>
    </source>
</evidence>
<dbReference type="AlphaFoldDB" id="A0A2G5CTY2"/>
<proteinExistence type="predicted"/>
<dbReference type="InParanoid" id="A0A2G5CTY2"/>
<gene>
    <name evidence="1" type="ORF">AQUCO_03800146v1</name>
</gene>
<sequence length="94" mass="10949">MISSRTKHESFNSFGSHAHLLAGLPISLFYLWNEHILSSLFGFPIWKGIVDPRPEYSEDSSDQTKICNYRQSCFFFFNPKIPLTLYIGRQFRIG</sequence>
<organism evidence="1 2">
    <name type="scientific">Aquilegia coerulea</name>
    <name type="common">Rocky mountain columbine</name>
    <dbReference type="NCBI Taxonomy" id="218851"/>
    <lineage>
        <taxon>Eukaryota</taxon>
        <taxon>Viridiplantae</taxon>
        <taxon>Streptophyta</taxon>
        <taxon>Embryophyta</taxon>
        <taxon>Tracheophyta</taxon>
        <taxon>Spermatophyta</taxon>
        <taxon>Magnoliopsida</taxon>
        <taxon>Ranunculales</taxon>
        <taxon>Ranunculaceae</taxon>
        <taxon>Thalictroideae</taxon>
        <taxon>Aquilegia</taxon>
    </lineage>
</organism>
<dbReference type="EMBL" id="KZ305055">
    <property type="protein sequence ID" value="PIA34347.1"/>
    <property type="molecule type" value="Genomic_DNA"/>
</dbReference>
<accession>A0A2G5CTY2</accession>
<keyword evidence="2" id="KW-1185">Reference proteome</keyword>
<dbReference type="Proteomes" id="UP000230069">
    <property type="component" value="Unassembled WGS sequence"/>
</dbReference>
<evidence type="ECO:0000313" key="2">
    <source>
        <dbReference type="Proteomes" id="UP000230069"/>
    </source>
</evidence>
<name>A0A2G5CTY2_AQUCA</name>